<comment type="caution">
    <text evidence="1">The sequence shown here is derived from an EMBL/GenBank/DDBJ whole genome shotgun (WGS) entry which is preliminary data.</text>
</comment>
<organism evidence="1 2">
    <name type="scientific">Bradyrhizobium australiense</name>
    <dbReference type="NCBI Taxonomy" id="2721161"/>
    <lineage>
        <taxon>Bacteria</taxon>
        <taxon>Pseudomonadati</taxon>
        <taxon>Pseudomonadota</taxon>
        <taxon>Alphaproteobacteria</taxon>
        <taxon>Hyphomicrobiales</taxon>
        <taxon>Nitrobacteraceae</taxon>
        <taxon>Bradyrhizobium</taxon>
    </lineage>
</organism>
<keyword evidence="2" id="KW-1185">Reference proteome</keyword>
<dbReference type="EMBL" id="JAAVLX010000005">
    <property type="protein sequence ID" value="NOJ41471.1"/>
    <property type="molecule type" value="Genomic_DNA"/>
</dbReference>
<reference evidence="1 2" key="1">
    <citation type="submission" date="2020-03" db="EMBL/GenBank/DDBJ databases">
        <title>Bradyrhizobium diversity isolated from nodules of Indigofera sp.</title>
        <authorList>
            <person name="Klepa M."/>
            <person name="Helene L."/>
            <person name="Hungria M."/>
        </authorList>
    </citation>
    <scope>NUCLEOTIDE SEQUENCE [LARGE SCALE GENOMIC DNA]</scope>
    <source>
        <strain evidence="1 2">WSM 1791</strain>
    </source>
</reference>
<proteinExistence type="predicted"/>
<protein>
    <submittedName>
        <fullName evidence="1">Uncharacterized protein</fullName>
    </submittedName>
</protein>
<evidence type="ECO:0000313" key="2">
    <source>
        <dbReference type="Proteomes" id="UP000544122"/>
    </source>
</evidence>
<evidence type="ECO:0000313" key="1">
    <source>
        <dbReference type="EMBL" id="NOJ41471.1"/>
    </source>
</evidence>
<name>A0A7Y4GT97_9BRAD</name>
<gene>
    <name evidence="1" type="ORF">HCN58_17990</name>
</gene>
<dbReference type="AlphaFoldDB" id="A0A7Y4GT97"/>
<sequence>MLAFWSHPISSFLPSQGATASSREGVSQAGRNVRPTVGLVAPRFKALVGRTNVDHHRLNAAADLLYAITCRHLELNSLSLEVDYLGRSAHVVAYRRGGAVLYVYCSADRALDEARENQIFVRSALAV</sequence>
<accession>A0A7Y4GT97</accession>
<dbReference type="Proteomes" id="UP000544122">
    <property type="component" value="Unassembled WGS sequence"/>
</dbReference>